<feature type="signal peptide" evidence="1">
    <location>
        <begin position="1"/>
        <end position="20"/>
    </location>
</feature>
<evidence type="ECO:0000256" key="1">
    <source>
        <dbReference type="SAM" id="SignalP"/>
    </source>
</evidence>
<feature type="chain" id="PRO_5012418716" description="Tetratricopeptide repeat-containing protein" evidence="1">
    <location>
        <begin position="21"/>
        <end position="504"/>
    </location>
</feature>
<proteinExistence type="predicted"/>
<protein>
    <recommendedName>
        <fullName evidence="4">Tetratricopeptide repeat-containing protein</fullName>
    </recommendedName>
</protein>
<accession>A0A1Y6CG50</accession>
<sequence length="504" mass="58894">MMKKLKWLVFFLLLSQPASADYKRAKALFAKQDYKRAANEYFVTFSTTKKRSEKRKAEWGLAQSLQKDGLLYSSSKYYSIIVRRGRRASNPFFRSALEELGKINSKLSLGRSHIVKLFKTKLRLSDVPGPARGFYFYYKGIEAFGKRSFEQSADFFKKVPTSSDYYLGAVFHLGVISNISGRHSRGIAYFEKVLAGTRGKKQYDEMREMSLMNIARVHYENKRYTQAISYYGQIPRSSENWLDALWESSWAFFFMEKYNNTLGNIHTLHSPFFENRFFPESYILNAITYLRLCRYDSVKDSMGQFKKRYAPVYGDVKSMLNRYRGDAKGFYKLVYDYKRGNLRKYRDAEQIIKKLSSIDAYKGARDTIRFADRELDILRRYGAWRSSGLLKNLANFLKSKKKAAISNAGRLMFKEGTTYYSQLLELSNQTKLIVAEMQLGKLQKLRSLINVDRGSKRVDFIGGLQKLNINETLEYWPFEGEYWEDELGFYVYNLESKCQKAKGK</sequence>
<organism evidence="2 3">
    <name type="scientific">Pseudobacteriovorax antillogorgiicola</name>
    <dbReference type="NCBI Taxonomy" id="1513793"/>
    <lineage>
        <taxon>Bacteria</taxon>
        <taxon>Pseudomonadati</taxon>
        <taxon>Bdellovibrionota</taxon>
        <taxon>Oligoflexia</taxon>
        <taxon>Oligoflexales</taxon>
        <taxon>Pseudobacteriovoracaceae</taxon>
        <taxon>Pseudobacteriovorax</taxon>
    </lineage>
</organism>
<dbReference type="STRING" id="1513793.SAMN06296036_12154"/>
<dbReference type="Gene3D" id="1.25.40.10">
    <property type="entry name" value="Tetratricopeptide repeat domain"/>
    <property type="match status" value="1"/>
</dbReference>
<dbReference type="Proteomes" id="UP000192907">
    <property type="component" value="Unassembled WGS sequence"/>
</dbReference>
<gene>
    <name evidence="2" type="ORF">SAMN06296036_12154</name>
</gene>
<reference evidence="3" key="1">
    <citation type="submission" date="2017-04" db="EMBL/GenBank/DDBJ databases">
        <authorList>
            <person name="Varghese N."/>
            <person name="Submissions S."/>
        </authorList>
    </citation>
    <scope>NUCLEOTIDE SEQUENCE [LARGE SCALE GENOMIC DNA]</scope>
    <source>
        <strain evidence="3">RKEM611</strain>
    </source>
</reference>
<dbReference type="InterPro" id="IPR011990">
    <property type="entry name" value="TPR-like_helical_dom_sf"/>
</dbReference>
<dbReference type="EMBL" id="FWZT01000021">
    <property type="protein sequence ID" value="SMF62283.1"/>
    <property type="molecule type" value="Genomic_DNA"/>
</dbReference>
<dbReference type="SUPFAM" id="SSF48452">
    <property type="entry name" value="TPR-like"/>
    <property type="match status" value="1"/>
</dbReference>
<name>A0A1Y6CG50_9BACT</name>
<evidence type="ECO:0008006" key="4">
    <source>
        <dbReference type="Google" id="ProtNLM"/>
    </source>
</evidence>
<dbReference type="RefSeq" id="WP_143478252.1">
    <property type="nucleotide sequence ID" value="NZ_FWZT01000021.1"/>
</dbReference>
<dbReference type="AlphaFoldDB" id="A0A1Y6CG50"/>
<keyword evidence="3" id="KW-1185">Reference proteome</keyword>
<evidence type="ECO:0000313" key="2">
    <source>
        <dbReference type="EMBL" id="SMF62283.1"/>
    </source>
</evidence>
<evidence type="ECO:0000313" key="3">
    <source>
        <dbReference type="Proteomes" id="UP000192907"/>
    </source>
</evidence>
<keyword evidence="1" id="KW-0732">Signal</keyword>